<feature type="compositionally biased region" description="Low complexity" evidence="1">
    <location>
        <begin position="26"/>
        <end position="36"/>
    </location>
</feature>
<comment type="caution">
    <text evidence="2">The sequence shown here is derived from an EMBL/GenBank/DDBJ whole genome shotgun (WGS) entry which is preliminary data.</text>
</comment>
<evidence type="ECO:0000256" key="1">
    <source>
        <dbReference type="SAM" id="MobiDB-lite"/>
    </source>
</evidence>
<keyword evidence="3" id="KW-1185">Reference proteome</keyword>
<reference evidence="2 3" key="1">
    <citation type="journal article" date="2022" name="bioRxiv">
        <title>Genomics of Preaxostyla Flagellates Illuminates Evolutionary Transitions and the Path Towards Mitochondrial Loss.</title>
        <authorList>
            <person name="Novak L.V.F."/>
            <person name="Treitli S.C."/>
            <person name="Pyrih J."/>
            <person name="Halakuc P."/>
            <person name="Pipaliya S.V."/>
            <person name="Vacek V."/>
            <person name="Brzon O."/>
            <person name="Soukal P."/>
            <person name="Eme L."/>
            <person name="Dacks J.B."/>
            <person name="Karnkowska A."/>
            <person name="Elias M."/>
            <person name="Hampl V."/>
        </authorList>
    </citation>
    <scope>NUCLEOTIDE SEQUENCE [LARGE SCALE GENOMIC DNA]</scope>
    <source>
        <strain evidence="2">NAU3</strain>
        <tissue evidence="2">Gut</tissue>
    </source>
</reference>
<feature type="region of interest" description="Disordered" evidence="1">
    <location>
        <begin position="230"/>
        <end position="251"/>
    </location>
</feature>
<feature type="compositionally biased region" description="Polar residues" evidence="1">
    <location>
        <begin position="269"/>
        <end position="278"/>
    </location>
</feature>
<dbReference type="Proteomes" id="UP001281761">
    <property type="component" value="Unassembled WGS sequence"/>
</dbReference>
<feature type="region of interest" description="Disordered" evidence="1">
    <location>
        <begin position="269"/>
        <end position="288"/>
    </location>
</feature>
<evidence type="ECO:0000313" key="2">
    <source>
        <dbReference type="EMBL" id="KAK2958213.1"/>
    </source>
</evidence>
<feature type="region of interest" description="Disordered" evidence="1">
    <location>
        <begin position="1"/>
        <end position="36"/>
    </location>
</feature>
<gene>
    <name evidence="2" type="ORF">BLNAU_6917</name>
</gene>
<feature type="compositionally biased region" description="Polar residues" evidence="1">
    <location>
        <begin position="1"/>
        <end position="10"/>
    </location>
</feature>
<sequence length="900" mass="101446">MSDCRSSLSEESGLIDQSHPSRPKAPDSVSSSSSPPSFSNDLVIFCKVVLEAVHTLSASRCIQIPPSTHLIFANAITSIVSILLNSGVLVLSPNITLDWIRSSASDYVLGVSETDCRHSLFNIDFVNTHLHRFVNASGVLLVAHNSSFVSSSGATTSDTLRMAAISVVNSSSHRSDVDALFGFEEWIGVMTKCAAKTEVLNDLSFLRLTCFRSTLVRLQSKYQAFTQLHLSSNQPSPNPDQITPSDPTLDWNTSTPSLAIQSSFSLNTVPLSNSSPDQSPLEYGSERSDVSLPYQAHSNSSISSLPSQQEALTILTVFHSLIAAPLTQASPLSNPPPQIPIHLESDFSSISHQPINLKETFSPRIFDEVDEENLIHSILRCHRLCQVVSPIQCIVHMEQFVEGLTALLEHRNRNLQSAATSLLFLLMTTLQFGTIHHKLFFSLRHAFRERSNVSQFLLLNVAAVCRLQLYSSAESPDDPFSDFDWDGMIHLDFMDDRVFQSCVVLLCVDFRRVRVLSNSFAESLFVGFEKNQHAISRIVSTLNDEVTLPDPLVQSLWQNFGSDSLPFIVGYHPSFLLNHTWSNCDRHSQQPFLMELLCERLVRFSPHTIFERECVLLLDKSPLFLSTPLFVLSRDSLGFQELLASSPPPLVVQFFAPSACRIHSTERMNLDVQYFLFRLLSLCAPFRERRSLAMIFREFSTVRKPHTQIDKDDIDILQAVLDRHWLSIPVSFDSPLLAITSSLNGSSLTAKDFWITKSKIFLIPPIRRVHFNHFEKNGKYCQSKCVVLFDFLRSTEYIEWLRGFDRLGFFFWLILQPIPAVVSVVLESLTRLVRVSSDSVRMELVWRGVLDVVIVSVSSSLFLEDYENGMALIGTLLGAIRREYFRRHVTQFRFDILPFL</sequence>
<protein>
    <submittedName>
        <fullName evidence="2">Uncharacterized protein</fullName>
    </submittedName>
</protein>
<accession>A0ABQ9Y393</accession>
<name>A0ABQ9Y393_9EUKA</name>
<proteinExistence type="predicted"/>
<organism evidence="2 3">
    <name type="scientific">Blattamonas nauphoetae</name>
    <dbReference type="NCBI Taxonomy" id="2049346"/>
    <lineage>
        <taxon>Eukaryota</taxon>
        <taxon>Metamonada</taxon>
        <taxon>Preaxostyla</taxon>
        <taxon>Oxymonadida</taxon>
        <taxon>Blattamonas</taxon>
    </lineage>
</organism>
<dbReference type="EMBL" id="JARBJD010000040">
    <property type="protein sequence ID" value="KAK2958213.1"/>
    <property type="molecule type" value="Genomic_DNA"/>
</dbReference>
<evidence type="ECO:0000313" key="3">
    <source>
        <dbReference type="Proteomes" id="UP001281761"/>
    </source>
</evidence>